<dbReference type="GO" id="GO:0004407">
    <property type="term" value="F:histone deacetylase activity"/>
    <property type="evidence" value="ECO:0007669"/>
    <property type="project" value="InterPro"/>
</dbReference>
<dbReference type="RefSeq" id="WP_009641732.1">
    <property type="nucleotide sequence ID" value="NZ_CAUUXI010000011.1"/>
</dbReference>
<keyword evidence="2" id="KW-0378">Hydrolase</keyword>
<dbReference type="PANTHER" id="PTHR10625:SF19">
    <property type="entry name" value="HISTONE DEACETYLASE 12"/>
    <property type="match status" value="1"/>
</dbReference>
<sequence>MKIAYHPIYTHPVPENHRFPMEKYALLHEQLLWEGIATEADFFAPEKVALSSLYLAHTPAYVQDFVGQTLEERTRIRIGFVQSQQLIDRELTLVQGTIEGALYALEGQVAFNIAGGTHHAYSDRGEGFCMLNDQAVAAAYLLDKGKAQRVLIIDLDVHQGNGTAEIFAQKPAVFTFSMHAQGNYPFVKEQSDMDIALPDGTGDDAYITQLREVLPELFEKHQPDFVFYQSGVDVLESDKFGKLRLSLEGCAQRDRLVFEACAQRQIPVQCSMGGGYSPRLSTILEAHTNTFKIASEVFGI</sequence>
<dbReference type="InterPro" id="IPR000286">
    <property type="entry name" value="HDACs"/>
</dbReference>
<organism evidence="4 5">
    <name type="scientific">Capnocytophaga granulosa</name>
    <dbReference type="NCBI Taxonomy" id="45242"/>
    <lineage>
        <taxon>Bacteria</taxon>
        <taxon>Pseudomonadati</taxon>
        <taxon>Bacteroidota</taxon>
        <taxon>Flavobacteriia</taxon>
        <taxon>Flavobacteriales</taxon>
        <taxon>Flavobacteriaceae</taxon>
        <taxon>Capnocytophaga</taxon>
    </lineage>
</organism>
<dbReference type="CDD" id="cd09993">
    <property type="entry name" value="HDAC_classIV"/>
    <property type="match status" value="1"/>
</dbReference>
<evidence type="ECO:0000313" key="4">
    <source>
        <dbReference type="EMBL" id="SDW51376.1"/>
    </source>
</evidence>
<evidence type="ECO:0000256" key="1">
    <source>
        <dbReference type="ARBA" id="ARBA00005947"/>
    </source>
</evidence>
<dbReference type="OrthoDB" id="9808367at2"/>
<name>A0A1H2U5C5_9FLAO</name>
<dbReference type="Pfam" id="PF00850">
    <property type="entry name" value="Hist_deacetyl"/>
    <property type="match status" value="1"/>
</dbReference>
<dbReference type="AlphaFoldDB" id="A0A1H2U5C5"/>
<dbReference type="PRINTS" id="PR01270">
    <property type="entry name" value="HDASUPER"/>
</dbReference>
<dbReference type="GO" id="GO:0016787">
    <property type="term" value="F:hydrolase activity"/>
    <property type="evidence" value="ECO:0007669"/>
    <property type="project" value="UniProtKB-KW"/>
</dbReference>
<keyword evidence="5" id="KW-1185">Reference proteome</keyword>
<dbReference type="SUPFAM" id="SSF52768">
    <property type="entry name" value="Arginase/deacetylase"/>
    <property type="match status" value="1"/>
</dbReference>
<accession>A0A1H2U5C5</accession>
<dbReference type="PANTHER" id="PTHR10625">
    <property type="entry name" value="HISTONE DEACETYLASE HDAC1-RELATED"/>
    <property type="match status" value="1"/>
</dbReference>
<comment type="similarity">
    <text evidence="1">Belongs to the histone deacetylase family.</text>
</comment>
<dbReference type="InterPro" id="IPR023801">
    <property type="entry name" value="His_deacetylse_dom"/>
</dbReference>
<feature type="domain" description="Histone deacetylase" evidence="3">
    <location>
        <begin position="17"/>
        <end position="289"/>
    </location>
</feature>
<evidence type="ECO:0000313" key="5">
    <source>
        <dbReference type="Proteomes" id="UP000182771"/>
    </source>
</evidence>
<dbReference type="EMBL" id="FNND01000002">
    <property type="protein sequence ID" value="SDW51376.1"/>
    <property type="molecule type" value="Genomic_DNA"/>
</dbReference>
<dbReference type="InterPro" id="IPR044150">
    <property type="entry name" value="HDAC_classIV"/>
</dbReference>
<evidence type="ECO:0000256" key="2">
    <source>
        <dbReference type="ARBA" id="ARBA00022801"/>
    </source>
</evidence>
<dbReference type="GO" id="GO:0040029">
    <property type="term" value="P:epigenetic regulation of gene expression"/>
    <property type="evidence" value="ECO:0007669"/>
    <property type="project" value="TreeGrafter"/>
</dbReference>
<dbReference type="Proteomes" id="UP000182771">
    <property type="component" value="Unassembled WGS sequence"/>
</dbReference>
<dbReference type="InterPro" id="IPR023696">
    <property type="entry name" value="Ureohydrolase_dom_sf"/>
</dbReference>
<evidence type="ECO:0000259" key="3">
    <source>
        <dbReference type="Pfam" id="PF00850"/>
    </source>
</evidence>
<dbReference type="InterPro" id="IPR037138">
    <property type="entry name" value="His_deacetylse_dom_sf"/>
</dbReference>
<dbReference type="Gene3D" id="3.40.800.20">
    <property type="entry name" value="Histone deacetylase domain"/>
    <property type="match status" value="1"/>
</dbReference>
<dbReference type="GeneID" id="85016513"/>
<proteinExistence type="inferred from homology"/>
<reference evidence="4 5" key="1">
    <citation type="submission" date="2016-10" db="EMBL/GenBank/DDBJ databases">
        <authorList>
            <person name="Varghese N."/>
            <person name="Submissions S."/>
        </authorList>
    </citation>
    <scope>NUCLEOTIDE SEQUENCE [LARGE SCALE GENOMIC DNA]</scope>
    <source>
        <strain evidence="4 5">DSM 11449</strain>
    </source>
</reference>
<protein>
    <submittedName>
        <fullName evidence="4">Acetoin utilization deacetylase AcuC</fullName>
    </submittedName>
</protein>
<gene>
    <name evidence="4" type="ORF">SAMN05444420_102424</name>
</gene>
<comment type="caution">
    <text evidence="4">The sequence shown here is derived from an EMBL/GenBank/DDBJ whole genome shotgun (WGS) entry which is preliminary data.</text>
</comment>